<dbReference type="HOGENOM" id="CLU_158460_0_0_5"/>
<gene>
    <name evidence="3" type="ORF">ABI_04590</name>
</gene>
<dbReference type="AlphaFoldDB" id="F4QK00"/>
<feature type="region of interest" description="Disordered" evidence="1">
    <location>
        <begin position="97"/>
        <end position="118"/>
    </location>
</feature>
<organism evidence="3 4">
    <name type="scientific">Asticcacaulis biprosthecium C19</name>
    <dbReference type="NCBI Taxonomy" id="715226"/>
    <lineage>
        <taxon>Bacteria</taxon>
        <taxon>Pseudomonadati</taxon>
        <taxon>Pseudomonadota</taxon>
        <taxon>Alphaproteobacteria</taxon>
        <taxon>Caulobacterales</taxon>
        <taxon>Caulobacteraceae</taxon>
        <taxon>Asticcacaulis</taxon>
    </lineage>
</organism>
<evidence type="ECO:0000313" key="4">
    <source>
        <dbReference type="Proteomes" id="UP000006512"/>
    </source>
</evidence>
<feature type="compositionally biased region" description="Basic and acidic residues" evidence="1">
    <location>
        <begin position="100"/>
        <end position="118"/>
    </location>
</feature>
<dbReference type="InterPro" id="IPR048887">
    <property type="entry name" value="NtrZ-like"/>
</dbReference>
<name>F4QK00_9CAUL</name>
<proteinExistence type="predicted"/>
<dbReference type="Proteomes" id="UP000006512">
    <property type="component" value="Unassembled WGS sequence"/>
</dbReference>
<dbReference type="eggNOG" id="ENOG5032YUR">
    <property type="taxonomic scope" value="Bacteria"/>
</dbReference>
<sequence length="128" mass="13837">MIVLAIAGASPFAHAAGQSKANTTFPALAQTKGNLIDRPGNTFPQTQSKIYQFDLKGKWGVKFDINQPETAPSGLNDVDAGAFYKLSPSLRVGGTVGFGEKSDPLKPEPKTVKDKQQPRVRLETTFKF</sequence>
<keyword evidence="2" id="KW-0732">Signal</keyword>
<protein>
    <recommendedName>
        <fullName evidence="5">Porin</fullName>
    </recommendedName>
</protein>
<reference evidence="4" key="1">
    <citation type="submission" date="2011-03" db="EMBL/GenBank/DDBJ databases">
        <title>Draft genome sequence of Brevundimonas diminuta.</title>
        <authorList>
            <person name="Brown P.J.B."/>
            <person name="Buechlein A."/>
            <person name="Hemmerich C."/>
            <person name="Brun Y.V."/>
        </authorList>
    </citation>
    <scope>NUCLEOTIDE SEQUENCE [LARGE SCALE GENOMIC DNA]</scope>
    <source>
        <strain evidence="4">C19</strain>
    </source>
</reference>
<evidence type="ECO:0008006" key="5">
    <source>
        <dbReference type="Google" id="ProtNLM"/>
    </source>
</evidence>
<feature type="chain" id="PRO_5012881130" description="Porin" evidence="2">
    <location>
        <begin position="16"/>
        <end position="128"/>
    </location>
</feature>
<accession>F4QK00</accession>
<feature type="signal peptide" evidence="2">
    <location>
        <begin position="1"/>
        <end position="15"/>
    </location>
</feature>
<keyword evidence="4" id="KW-1185">Reference proteome</keyword>
<dbReference type="EMBL" id="GL883077">
    <property type="protein sequence ID" value="EGF92027.1"/>
    <property type="molecule type" value="Genomic_DNA"/>
</dbReference>
<dbReference type="Pfam" id="PF20841">
    <property type="entry name" value="NtrZ"/>
    <property type="match status" value="1"/>
</dbReference>
<dbReference type="OrthoDB" id="7628828at2"/>
<evidence type="ECO:0000313" key="3">
    <source>
        <dbReference type="EMBL" id="EGF92027.1"/>
    </source>
</evidence>
<evidence type="ECO:0000256" key="2">
    <source>
        <dbReference type="SAM" id="SignalP"/>
    </source>
</evidence>
<evidence type="ECO:0000256" key="1">
    <source>
        <dbReference type="SAM" id="MobiDB-lite"/>
    </source>
</evidence>